<protein>
    <recommendedName>
        <fullName evidence="5">HTH merR-type domain-containing protein</fullName>
    </recommendedName>
</protein>
<comment type="caution">
    <text evidence="6">The sequence shown here is derived from an EMBL/GenBank/DDBJ whole genome shotgun (WGS) entry which is preliminary data.</text>
</comment>
<dbReference type="SUPFAM" id="SSF46955">
    <property type="entry name" value="Putative DNA-binding domain"/>
    <property type="match status" value="1"/>
</dbReference>
<sequence length="72" mass="8256">MNKRNSKTEVTIGTAADILGVSINTVRLWGKKGLLKSKRHPKNNYRLYSISNLEQFAELNQLNRGRRTLRAD</sequence>
<dbReference type="STRING" id="1802439.A2589_02755"/>
<dbReference type="AlphaFoldDB" id="A0A1G2QIY5"/>
<dbReference type="Proteomes" id="UP000177838">
    <property type="component" value="Unassembled WGS sequence"/>
</dbReference>
<keyword evidence="2" id="KW-0805">Transcription regulation</keyword>
<dbReference type="InterPro" id="IPR000551">
    <property type="entry name" value="MerR-type_HTH_dom"/>
</dbReference>
<evidence type="ECO:0000256" key="1">
    <source>
        <dbReference type="ARBA" id="ARBA00022491"/>
    </source>
</evidence>
<dbReference type="PANTHER" id="PTHR30204:SF69">
    <property type="entry name" value="MERR-FAMILY TRANSCRIPTIONAL REGULATOR"/>
    <property type="match status" value="1"/>
</dbReference>
<evidence type="ECO:0000256" key="4">
    <source>
        <dbReference type="ARBA" id="ARBA00023163"/>
    </source>
</evidence>
<dbReference type="GO" id="GO:0003700">
    <property type="term" value="F:DNA-binding transcription factor activity"/>
    <property type="evidence" value="ECO:0007669"/>
    <property type="project" value="InterPro"/>
</dbReference>
<evidence type="ECO:0000259" key="5">
    <source>
        <dbReference type="PROSITE" id="PS50937"/>
    </source>
</evidence>
<accession>A0A1G2QIY5</accession>
<name>A0A1G2QIY5_9BACT</name>
<organism evidence="6 7">
    <name type="scientific">Candidatus Vogelbacteria bacterium RIFOXYD1_FULL_46_19</name>
    <dbReference type="NCBI Taxonomy" id="1802439"/>
    <lineage>
        <taxon>Bacteria</taxon>
        <taxon>Candidatus Vogeliibacteriota</taxon>
    </lineage>
</organism>
<gene>
    <name evidence="6" type="ORF">A2589_02755</name>
</gene>
<keyword evidence="3" id="KW-0238">DNA-binding</keyword>
<dbReference type="InterPro" id="IPR009061">
    <property type="entry name" value="DNA-bd_dom_put_sf"/>
</dbReference>
<reference evidence="6 7" key="1">
    <citation type="journal article" date="2016" name="Nat. Commun.">
        <title>Thousands of microbial genomes shed light on interconnected biogeochemical processes in an aquifer system.</title>
        <authorList>
            <person name="Anantharaman K."/>
            <person name="Brown C.T."/>
            <person name="Hug L.A."/>
            <person name="Sharon I."/>
            <person name="Castelle C.J."/>
            <person name="Probst A.J."/>
            <person name="Thomas B.C."/>
            <person name="Singh A."/>
            <person name="Wilkins M.J."/>
            <person name="Karaoz U."/>
            <person name="Brodie E.L."/>
            <person name="Williams K.H."/>
            <person name="Hubbard S.S."/>
            <person name="Banfield J.F."/>
        </authorList>
    </citation>
    <scope>NUCLEOTIDE SEQUENCE [LARGE SCALE GENOMIC DNA]</scope>
</reference>
<dbReference type="Gene3D" id="1.10.1660.10">
    <property type="match status" value="1"/>
</dbReference>
<feature type="domain" description="HTH merR-type" evidence="5">
    <location>
        <begin position="11"/>
        <end position="49"/>
    </location>
</feature>
<dbReference type="SMART" id="SM00422">
    <property type="entry name" value="HTH_MERR"/>
    <property type="match status" value="1"/>
</dbReference>
<proteinExistence type="predicted"/>
<keyword evidence="4" id="KW-0804">Transcription</keyword>
<dbReference type="CDD" id="cd00592">
    <property type="entry name" value="HTH_MerR-like"/>
    <property type="match status" value="1"/>
</dbReference>
<dbReference type="PANTHER" id="PTHR30204">
    <property type="entry name" value="REDOX-CYCLING DRUG-SENSING TRANSCRIPTIONAL ACTIVATOR SOXR"/>
    <property type="match status" value="1"/>
</dbReference>
<dbReference type="EMBL" id="MHTK01000004">
    <property type="protein sequence ID" value="OHA59931.1"/>
    <property type="molecule type" value="Genomic_DNA"/>
</dbReference>
<evidence type="ECO:0000313" key="7">
    <source>
        <dbReference type="Proteomes" id="UP000177838"/>
    </source>
</evidence>
<keyword evidence="1" id="KW-0678">Repressor</keyword>
<evidence type="ECO:0000256" key="3">
    <source>
        <dbReference type="ARBA" id="ARBA00023125"/>
    </source>
</evidence>
<dbReference type="InterPro" id="IPR047057">
    <property type="entry name" value="MerR_fam"/>
</dbReference>
<evidence type="ECO:0000256" key="2">
    <source>
        <dbReference type="ARBA" id="ARBA00023015"/>
    </source>
</evidence>
<evidence type="ECO:0000313" key="6">
    <source>
        <dbReference type="EMBL" id="OHA59931.1"/>
    </source>
</evidence>
<dbReference type="Pfam" id="PF00376">
    <property type="entry name" value="MerR"/>
    <property type="match status" value="1"/>
</dbReference>
<dbReference type="GO" id="GO:0003677">
    <property type="term" value="F:DNA binding"/>
    <property type="evidence" value="ECO:0007669"/>
    <property type="project" value="UniProtKB-KW"/>
</dbReference>
<dbReference type="PROSITE" id="PS50937">
    <property type="entry name" value="HTH_MERR_2"/>
    <property type="match status" value="1"/>
</dbReference>